<evidence type="ECO:0000256" key="5">
    <source>
        <dbReference type="ARBA" id="ARBA00004479"/>
    </source>
</evidence>
<dbReference type="Pfam" id="PF16123">
    <property type="entry name" value="HAGH_C"/>
    <property type="match status" value="1"/>
</dbReference>
<dbReference type="Proteomes" id="UP001055439">
    <property type="component" value="Chromosome 8"/>
</dbReference>
<dbReference type="GO" id="GO:0016020">
    <property type="term" value="C:membrane"/>
    <property type="evidence" value="ECO:0007669"/>
    <property type="project" value="UniProtKB-SubCell"/>
</dbReference>
<dbReference type="HAMAP" id="MF_01374">
    <property type="entry name" value="Glyoxalase_2"/>
    <property type="match status" value="1"/>
</dbReference>
<dbReference type="InterPro" id="IPR035680">
    <property type="entry name" value="Clx_II_MBL"/>
</dbReference>
<evidence type="ECO:0000256" key="13">
    <source>
        <dbReference type="ARBA" id="ARBA00022777"/>
    </source>
</evidence>
<evidence type="ECO:0000259" key="24">
    <source>
        <dbReference type="SMART" id="SM00849"/>
    </source>
</evidence>
<evidence type="ECO:0000256" key="7">
    <source>
        <dbReference type="ARBA" id="ARBA00022527"/>
    </source>
</evidence>
<dbReference type="CDD" id="cd07723">
    <property type="entry name" value="hydroxyacylglutathione_hydrolase_MBL-fold"/>
    <property type="match status" value="1"/>
</dbReference>
<evidence type="ECO:0000256" key="22">
    <source>
        <dbReference type="SAM" id="Phobius"/>
    </source>
</evidence>
<keyword evidence="10" id="KW-0479">Metal-binding</keyword>
<dbReference type="InterPro" id="IPR036866">
    <property type="entry name" value="RibonucZ/Hydroxyglut_hydro"/>
</dbReference>
<reference evidence="25" key="1">
    <citation type="submission" date="2022-05" db="EMBL/GenBank/DDBJ databases">
        <title>The Musa troglodytarum L. genome provides insights into the mechanism of non-climacteric behaviour and enrichment of carotenoids.</title>
        <authorList>
            <person name="Wang J."/>
        </authorList>
    </citation>
    <scope>NUCLEOTIDE SEQUENCE</scope>
    <source>
        <tissue evidence="25">Leaf</tissue>
    </source>
</reference>
<comment type="cofactor">
    <cofactor evidence="2">
        <name>Zn(2+)</name>
        <dbReference type="ChEBI" id="CHEBI:29105"/>
    </cofactor>
</comment>
<accession>A0A9E7HI81</accession>
<evidence type="ECO:0000256" key="21">
    <source>
        <dbReference type="SAM" id="MobiDB-lite"/>
    </source>
</evidence>
<keyword evidence="7" id="KW-0723">Serine/threonine-protein kinase</keyword>
<dbReference type="FunFam" id="3.60.15.10:FF:000019">
    <property type="entry name" value="Hydroxyacylglutathione hydrolase, mitochondrial"/>
    <property type="match status" value="1"/>
</dbReference>
<dbReference type="GO" id="GO:0046872">
    <property type="term" value="F:metal ion binding"/>
    <property type="evidence" value="ECO:0007669"/>
    <property type="project" value="UniProtKB-KW"/>
</dbReference>
<dbReference type="Pfam" id="PF12819">
    <property type="entry name" value="Malectin_like"/>
    <property type="match status" value="1"/>
</dbReference>
<dbReference type="InterPro" id="IPR017782">
    <property type="entry name" value="Hydroxyacylglutathione_Hdrlase"/>
</dbReference>
<feature type="compositionally biased region" description="Low complexity" evidence="21">
    <location>
        <begin position="692"/>
        <end position="704"/>
    </location>
</feature>
<dbReference type="OrthoDB" id="1903759at2759"/>
<dbReference type="InterPro" id="IPR001245">
    <property type="entry name" value="Ser-Thr/Tyr_kinase_cat_dom"/>
</dbReference>
<dbReference type="NCBIfam" id="TIGR03413">
    <property type="entry name" value="GSH_gloB"/>
    <property type="match status" value="1"/>
</dbReference>
<proteinExistence type="inferred from homology"/>
<name>A0A9E7HI81_9LILI</name>
<keyword evidence="14" id="KW-0378">Hydrolase</keyword>
<evidence type="ECO:0000256" key="20">
    <source>
        <dbReference type="PROSITE-ProRule" id="PRU10141"/>
    </source>
</evidence>
<feature type="domain" description="Tyrosine-protein kinase catalytic" evidence="23">
    <location>
        <begin position="515"/>
        <end position="650"/>
    </location>
</feature>
<feature type="transmembrane region" description="Helical" evidence="22">
    <location>
        <begin position="426"/>
        <end position="448"/>
    </location>
</feature>
<keyword evidence="19" id="KW-0325">Glycoprotein</keyword>
<comment type="catalytic activity">
    <reaction evidence="1">
        <text>an S-(2-hydroxyacyl)glutathione + H2O = a 2-hydroxy carboxylate + glutathione + H(+)</text>
        <dbReference type="Rhea" id="RHEA:21864"/>
        <dbReference type="ChEBI" id="CHEBI:15377"/>
        <dbReference type="ChEBI" id="CHEBI:15378"/>
        <dbReference type="ChEBI" id="CHEBI:57925"/>
        <dbReference type="ChEBI" id="CHEBI:58896"/>
        <dbReference type="ChEBI" id="CHEBI:71261"/>
        <dbReference type="EC" id="3.1.2.6"/>
    </reaction>
</comment>
<dbReference type="Pfam" id="PF00753">
    <property type="entry name" value="Lactamase_B"/>
    <property type="match status" value="1"/>
</dbReference>
<dbReference type="SMART" id="SM00219">
    <property type="entry name" value="TyrKc"/>
    <property type="match status" value="1"/>
</dbReference>
<dbReference type="InterPro" id="IPR032282">
    <property type="entry name" value="HAGH_C"/>
</dbReference>
<evidence type="ECO:0000256" key="10">
    <source>
        <dbReference type="ARBA" id="ARBA00022723"/>
    </source>
</evidence>
<evidence type="ECO:0000256" key="4">
    <source>
        <dbReference type="ARBA" id="ARBA00001965"/>
    </source>
</evidence>
<organism evidence="25 26">
    <name type="scientific">Musa troglodytarum</name>
    <name type="common">fe'i banana</name>
    <dbReference type="NCBI Taxonomy" id="320322"/>
    <lineage>
        <taxon>Eukaryota</taxon>
        <taxon>Viridiplantae</taxon>
        <taxon>Streptophyta</taxon>
        <taxon>Embryophyta</taxon>
        <taxon>Tracheophyta</taxon>
        <taxon>Spermatophyta</taxon>
        <taxon>Magnoliopsida</taxon>
        <taxon>Liliopsida</taxon>
        <taxon>Zingiberales</taxon>
        <taxon>Musaceae</taxon>
        <taxon>Musa</taxon>
    </lineage>
</organism>
<dbReference type="InterPro" id="IPR020635">
    <property type="entry name" value="Tyr_kinase_cat_dom"/>
</dbReference>
<keyword evidence="13" id="KW-0418">Kinase</keyword>
<comment type="subcellular location">
    <subcellularLocation>
        <location evidence="5">Membrane</location>
        <topology evidence="5">Single-pass type I membrane protein</topology>
    </subcellularLocation>
</comment>
<keyword evidence="11" id="KW-0732">Signal</keyword>
<dbReference type="PROSITE" id="PS00107">
    <property type="entry name" value="PROTEIN_KINASE_ATP"/>
    <property type="match status" value="1"/>
</dbReference>
<evidence type="ECO:0000256" key="8">
    <source>
        <dbReference type="ARBA" id="ARBA00022679"/>
    </source>
</evidence>
<keyword evidence="15" id="KW-0862">Zinc</keyword>
<evidence type="ECO:0000256" key="3">
    <source>
        <dbReference type="ARBA" id="ARBA00001954"/>
    </source>
</evidence>
<evidence type="ECO:0000256" key="2">
    <source>
        <dbReference type="ARBA" id="ARBA00001947"/>
    </source>
</evidence>
<keyword evidence="17 22" id="KW-1133">Transmembrane helix</keyword>
<evidence type="ECO:0000256" key="19">
    <source>
        <dbReference type="ARBA" id="ARBA00023180"/>
    </source>
</evidence>
<dbReference type="FunFam" id="2.60.120.430:FF:000003">
    <property type="entry name" value="FERONIA receptor-like kinase"/>
    <property type="match status" value="1"/>
</dbReference>
<comment type="similarity">
    <text evidence="6">Belongs to the metallo-beta-lactamase superfamily. Glyoxalase II family.</text>
</comment>
<dbReference type="CDD" id="cd12087">
    <property type="entry name" value="TM_EGFR-like"/>
    <property type="match status" value="1"/>
</dbReference>
<dbReference type="GO" id="GO:0004416">
    <property type="term" value="F:hydroxyacylglutathione hydrolase activity"/>
    <property type="evidence" value="ECO:0007669"/>
    <property type="project" value="UniProtKB-EC"/>
</dbReference>
<evidence type="ECO:0000313" key="25">
    <source>
        <dbReference type="EMBL" id="URE30447.1"/>
    </source>
</evidence>
<dbReference type="GO" id="GO:0004714">
    <property type="term" value="F:transmembrane receptor protein tyrosine kinase activity"/>
    <property type="evidence" value="ECO:0007669"/>
    <property type="project" value="InterPro"/>
</dbReference>
<dbReference type="EMBL" id="CP097510">
    <property type="protein sequence ID" value="URE30447.1"/>
    <property type="molecule type" value="Genomic_DNA"/>
</dbReference>
<sequence>MAPILIAADNSTYTPRDHILLNCGASGQANDTDFRTWTGDAGSKYGPSLNAVGFTAPQQDSSVPEVPYLTARVFTSPYTYSFPVGPGRKYVRLHFYPSNYSNHAASDAFFSVTSDTHTLLSNFSAYLTADSLNYAYLTREFSVNVSTGGLNLTFTPSTVHPNAFAFVNGIEIVSIPDIFSSASPMLVMGGSSVVYTIDQDWALETVHRLNVGGQSLSPTQDSGLFRSWDDDSPYIYGAGFGVTYSNDPNVTISYTANVPNYIAPVDVYSTARSMGPNANANLNYNLTWILTVDAGFYYLLRFHFCEIQYPITKLNQRVFDIYINNQTAQEGADVIGWSTGIGIPVFEDYVVLTTGSGQMDLWIALHPSTKTKPQFYDAILNGLEIFKLQNSNASLAGLNPPPRPDPEVDASKIFDGQSTKSKSRTVAIAGGVVGGFALLLAGFCLIRICRRQKKKGKDAGSSDGPSGWLPLSLYGNSHSSASAKSNTSGSYASSLPTNLCRHFSFAEIKAATKGFDESLLLGVGGFGKVYHGEIDGGTKVAIKRGNPMSEQGVHEFQTEIEMLSKLRHRHLVSLIGYCEENREMILVYDYMAHGTLPHCQKKGILDQIIDPYLKGKIALQCLKKFAETAEKCVADVGTERPSMGDVLWNLEFALQLQESAEESGSISTGISDEAATLMIFGKKVPDDPSMESSTTTTTTTSISIGGRSVASEDSDGLTPSAVFSQIINPKGRIVNEVSGEAAAVDPVEPDKVCWTAKQIGADLKLVLTTHHHWDHAGGNEKMKQLVPGIKVFGGSKDSVKGCTDNLENGDKLPLGPDMEILALHTPCHTMGHISYYVTSKGEDPAVFTGDTLFIAGCGKFFEGTAEQMYQSLCVTLGSLPKPTRVYCGHEYTVKNLQFASTVEPDNEKISQKLLWAQNQRQAGQPAIPSTIDEELQTNPFMRVDLPEIQARVGCGTPIEALRKIRTMKDNWRG</sequence>
<feature type="region of interest" description="Disordered" evidence="21">
    <location>
        <begin position="396"/>
        <end position="416"/>
    </location>
</feature>
<dbReference type="PANTHER" id="PTHR34590:SF5">
    <property type="entry name" value="OS04G0586500 PROTEIN"/>
    <property type="match status" value="1"/>
</dbReference>
<dbReference type="InterPro" id="IPR024788">
    <property type="entry name" value="Malectin-like_Carb-bd_dom"/>
</dbReference>
<dbReference type="AlphaFoldDB" id="A0A9E7HI81"/>
<dbReference type="PANTHER" id="PTHR34590">
    <property type="entry name" value="OS03G0124300 PROTEIN-RELATED"/>
    <property type="match status" value="1"/>
</dbReference>
<evidence type="ECO:0000256" key="17">
    <source>
        <dbReference type="ARBA" id="ARBA00022989"/>
    </source>
</evidence>
<dbReference type="InterPro" id="IPR045272">
    <property type="entry name" value="ANXUR1/2-like"/>
</dbReference>
<keyword evidence="18 22" id="KW-0472">Membrane</keyword>
<dbReference type="Gene3D" id="2.60.120.430">
    <property type="entry name" value="Galactose-binding lectin"/>
    <property type="match status" value="2"/>
</dbReference>
<feature type="binding site" evidence="20">
    <location>
        <position position="543"/>
    </location>
    <ligand>
        <name>ATP</name>
        <dbReference type="ChEBI" id="CHEBI:30616"/>
    </ligand>
</feature>
<comment type="cofactor">
    <cofactor evidence="4">
        <name>Fe(3+)</name>
        <dbReference type="ChEBI" id="CHEBI:29034"/>
    </cofactor>
</comment>
<dbReference type="SMART" id="SM00849">
    <property type="entry name" value="Lactamase_B"/>
    <property type="match status" value="1"/>
</dbReference>
<feature type="domain" description="Metallo-beta-lactamase" evidence="24">
    <location>
        <begin position="731"/>
        <end position="889"/>
    </location>
</feature>
<evidence type="ECO:0000256" key="16">
    <source>
        <dbReference type="ARBA" id="ARBA00022840"/>
    </source>
</evidence>
<dbReference type="InterPro" id="IPR001279">
    <property type="entry name" value="Metallo-B-lactamas"/>
</dbReference>
<dbReference type="InterPro" id="IPR011009">
    <property type="entry name" value="Kinase-like_dom_sf"/>
</dbReference>
<dbReference type="Gene3D" id="3.30.200.20">
    <property type="entry name" value="Phosphorylase Kinase, domain 1"/>
    <property type="match status" value="1"/>
</dbReference>
<dbReference type="FunFam" id="2.60.120.430:FF:000007">
    <property type="entry name" value="FERONIA receptor-like kinase"/>
    <property type="match status" value="1"/>
</dbReference>
<dbReference type="GO" id="GO:0019243">
    <property type="term" value="P:methylglyoxal catabolic process to D-lactate via S-lactoyl-glutathione"/>
    <property type="evidence" value="ECO:0007669"/>
    <property type="project" value="InterPro"/>
</dbReference>
<evidence type="ECO:0000256" key="9">
    <source>
        <dbReference type="ARBA" id="ARBA00022692"/>
    </source>
</evidence>
<keyword evidence="26" id="KW-1185">Reference proteome</keyword>
<comment type="cofactor">
    <cofactor evidence="3">
        <name>Fe(2+)</name>
        <dbReference type="ChEBI" id="CHEBI:29033"/>
    </cofactor>
</comment>
<dbReference type="Gene3D" id="3.60.15.10">
    <property type="entry name" value="Ribonuclease Z/Hydroxyacylglutathione hydrolase-like"/>
    <property type="match status" value="1"/>
</dbReference>
<keyword evidence="12 20" id="KW-0547">Nucleotide-binding</keyword>
<gene>
    <name evidence="25" type="ORF">MUK42_06469</name>
</gene>
<dbReference type="Pfam" id="PF07714">
    <property type="entry name" value="PK_Tyr_Ser-Thr"/>
    <property type="match status" value="1"/>
</dbReference>
<dbReference type="InterPro" id="IPR017441">
    <property type="entry name" value="Protein_kinase_ATP_BS"/>
</dbReference>
<evidence type="ECO:0000256" key="11">
    <source>
        <dbReference type="ARBA" id="ARBA00022729"/>
    </source>
</evidence>
<evidence type="ECO:0000256" key="1">
    <source>
        <dbReference type="ARBA" id="ARBA00001623"/>
    </source>
</evidence>
<evidence type="ECO:0000256" key="12">
    <source>
        <dbReference type="ARBA" id="ARBA00022741"/>
    </source>
</evidence>
<evidence type="ECO:0000256" key="15">
    <source>
        <dbReference type="ARBA" id="ARBA00022833"/>
    </source>
</evidence>
<evidence type="ECO:0000313" key="26">
    <source>
        <dbReference type="Proteomes" id="UP001055439"/>
    </source>
</evidence>
<keyword evidence="8" id="KW-0808">Transferase</keyword>
<evidence type="ECO:0000256" key="6">
    <source>
        <dbReference type="ARBA" id="ARBA00006759"/>
    </source>
</evidence>
<evidence type="ECO:0000256" key="14">
    <source>
        <dbReference type="ARBA" id="ARBA00022801"/>
    </source>
</evidence>
<keyword evidence="16 20" id="KW-0067">ATP-binding</keyword>
<keyword evidence="9 22" id="KW-0812">Transmembrane</keyword>
<dbReference type="FunFam" id="3.30.200.20:FF:000039">
    <property type="entry name" value="receptor-like protein kinase FERONIA"/>
    <property type="match status" value="1"/>
</dbReference>
<dbReference type="SUPFAM" id="SSF56281">
    <property type="entry name" value="Metallo-hydrolase/oxidoreductase"/>
    <property type="match status" value="1"/>
</dbReference>
<dbReference type="GO" id="GO:0005524">
    <property type="term" value="F:ATP binding"/>
    <property type="evidence" value="ECO:0007669"/>
    <property type="project" value="UniProtKB-UniRule"/>
</dbReference>
<evidence type="ECO:0000259" key="23">
    <source>
        <dbReference type="SMART" id="SM00219"/>
    </source>
</evidence>
<dbReference type="SUPFAM" id="SSF56112">
    <property type="entry name" value="Protein kinase-like (PK-like)"/>
    <property type="match status" value="1"/>
</dbReference>
<dbReference type="GO" id="GO:0004674">
    <property type="term" value="F:protein serine/threonine kinase activity"/>
    <property type="evidence" value="ECO:0007669"/>
    <property type="project" value="UniProtKB-KW"/>
</dbReference>
<feature type="region of interest" description="Disordered" evidence="21">
    <location>
        <begin position="686"/>
        <end position="717"/>
    </location>
</feature>
<protein>
    <submittedName>
        <fullName evidence="25">Di-glucose binding within endoplasmic reticulum</fullName>
    </submittedName>
</protein>
<evidence type="ECO:0000256" key="18">
    <source>
        <dbReference type="ARBA" id="ARBA00023136"/>
    </source>
</evidence>